<sequence>MTSLRLIFVGNEGIELAFTVHLKGLFQELWQRKIPWGDELPADLQTLWLQWCAELPKLSTFLISRNVLECLDDTECELELHTFSDANTTVYGSVVSGSVVSVVGSGYLRIIHNDQVTVHLITAKSRVAPLKKISLPRLEL</sequence>
<proteinExistence type="predicted"/>
<gene>
    <name evidence="1" type="ORF">AVEN_94862_1</name>
</gene>
<dbReference type="Pfam" id="PF05380">
    <property type="entry name" value="Peptidase_A17"/>
    <property type="match status" value="1"/>
</dbReference>
<dbReference type="EMBL" id="BGPR01006645">
    <property type="protein sequence ID" value="GBN20663.1"/>
    <property type="molecule type" value="Genomic_DNA"/>
</dbReference>
<name>A0A4Y2M2K6_ARAVE</name>
<keyword evidence="2" id="KW-1185">Reference proteome</keyword>
<accession>A0A4Y2M2K6</accession>
<dbReference type="InterPro" id="IPR008042">
    <property type="entry name" value="Retrotrans_Pao"/>
</dbReference>
<evidence type="ECO:0000313" key="2">
    <source>
        <dbReference type="Proteomes" id="UP000499080"/>
    </source>
</evidence>
<reference evidence="1 2" key="1">
    <citation type="journal article" date="2019" name="Sci. Rep.">
        <title>Orb-weaving spider Araneus ventricosus genome elucidates the spidroin gene catalogue.</title>
        <authorList>
            <person name="Kono N."/>
            <person name="Nakamura H."/>
            <person name="Ohtoshi R."/>
            <person name="Moran D.A.P."/>
            <person name="Shinohara A."/>
            <person name="Yoshida Y."/>
            <person name="Fujiwara M."/>
            <person name="Mori M."/>
            <person name="Tomita M."/>
            <person name="Arakawa K."/>
        </authorList>
    </citation>
    <scope>NUCLEOTIDE SEQUENCE [LARGE SCALE GENOMIC DNA]</scope>
</reference>
<organism evidence="1 2">
    <name type="scientific">Araneus ventricosus</name>
    <name type="common">Orbweaver spider</name>
    <name type="synonym">Epeira ventricosa</name>
    <dbReference type="NCBI Taxonomy" id="182803"/>
    <lineage>
        <taxon>Eukaryota</taxon>
        <taxon>Metazoa</taxon>
        <taxon>Ecdysozoa</taxon>
        <taxon>Arthropoda</taxon>
        <taxon>Chelicerata</taxon>
        <taxon>Arachnida</taxon>
        <taxon>Araneae</taxon>
        <taxon>Araneomorphae</taxon>
        <taxon>Entelegynae</taxon>
        <taxon>Araneoidea</taxon>
        <taxon>Araneidae</taxon>
        <taxon>Araneus</taxon>
    </lineage>
</organism>
<protein>
    <submittedName>
        <fullName evidence="1">Uncharacterized protein</fullName>
    </submittedName>
</protein>
<dbReference type="Proteomes" id="UP000499080">
    <property type="component" value="Unassembled WGS sequence"/>
</dbReference>
<dbReference type="PANTHER" id="PTHR47331">
    <property type="entry name" value="PHD-TYPE DOMAIN-CONTAINING PROTEIN"/>
    <property type="match status" value="1"/>
</dbReference>
<dbReference type="AlphaFoldDB" id="A0A4Y2M2K6"/>
<evidence type="ECO:0000313" key="1">
    <source>
        <dbReference type="EMBL" id="GBN20663.1"/>
    </source>
</evidence>
<comment type="caution">
    <text evidence="1">The sequence shown here is derived from an EMBL/GenBank/DDBJ whole genome shotgun (WGS) entry which is preliminary data.</text>
</comment>